<dbReference type="InterPro" id="IPR013783">
    <property type="entry name" value="Ig-like_fold"/>
</dbReference>
<dbReference type="SUPFAM" id="SSF49299">
    <property type="entry name" value="PKD domain"/>
    <property type="match status" value="1"/>
</dbReference>
<evidence type="ECO:0000313" key="3">
    <source>
        <dbReference type="EMBL" id="TMU55656.1"/>
    </source>
</evidence>
<dbReference type="Pfam" id="PF13585">
    <property type="entry name" value="CHU_C"/>
    <property type="match status" value="1"/>
</dbReference>
<protein>
    <submittedName>
        <fullName evidence="3">T9SS type B sorting domain-containing protein</fullName>
    </submittedName>
</protein>
<dbReference type="CDD" id="cd00146">
    <property type="entry name" value="PKD"/>
    <property type="match status" value="1"/>
</dbReference>
<gene>
    <name evidence="3" type="ORF">FGG15_15945</name>
</gene>
<organism evidence="3 4">
    <name type="scientific">Flagellimonas algicola</name>
    <dbReference type="NCBI Taxonomy" id="2583815"/>
    <lineage>
        <taxon>Bacteria</taxon>
        <taxon>Pseudomonadati</taxon>
        <taxon>Bacteroidota</taxon>
        <taxon>Flavobacteriia</taxon>
        <taxon>Flavobacteriales</taxon>
        <taxon>Flavobacteriaceae</taxon>
        <taxon>Flagellimonas</taxon>
    </lineage>
</organism>
<dbReference type="Pfam" id="PF18911">
    <property type="entry name" value="PKD_4"/>
    <property type="match status" value="1"/>
</dbReference>
<feature type="signal peptide" evidence="1">
    <location>
        <begin position="1"/>
        <end position="20"/>
    </location>
</feature>
<accession>A0ABY2WM97</accession>
<feature type="domain" description="PKD" evidence="2">
    <location>
        <begin position="386"/>
        <end position="437"/>
    </location>
</feature>
<dbReference type="SMART" id="SM00089">
    <property type="entry name" value="PKD"/>
    <property type="match status" value="1"/>
</dbReference>
<dbReference type="InterPro" id="IPR011044">
    <property type="entry name" value="Quino_amine_DH_bsu"/>
</dbReference>
<dbReference type="InterPro" id="IPR022409">
    <property type="entry name" value="PKD/Chitinase_dom"/>
</dbReference>
<dbReference type="Proteomes" id="UP000751614">
    <property type="component" value="Unassembled WGS sequence"/>
</dbReference>
<dbReference type="InterPro" id="IPR026341">
    <property type="entry name" value="T9SS_type_B"/>
</dbReference>
<name>A0ABY2WM97_9FLAO</name>
<dbReference type="PROSITE" id="PS50093">
    <property type="entry name" value="PKD"/>
    <property type="match status" value="1"/>
</dbReference>
<keyword evidence="4" id="KW-1185">Reference proteome</keyword>
<dbReference type="InterPro" id="IPR035986">
    <property type="entry name" value="PKD_dom_sf"/>
</dbReference>
<sequence length="1148" mass="125254">MNLRLFCAAIALLFSVHVQSQLEASIWYFGTNAGLDFRSGAPVALEDGELVTKEGCATISDPLGNLLFYTDGSTVWNRNHIIMPNGTGLLGNSTSSQSAIIVPKPNDSNIFYIITVSYEGVADGVNYSEVDMGLNGGLGDVTVKNVHLYGPSMEKLTAVEHANGRDIWVITHDWANADFLTYLVTPAGVNTTPVVSTVGMDLSGSLDTTAAIGYLKASPDGTKVAVSHRDAGSELLDFDTTTGILSNPILLTTEGMQYGVEFSPSSKILYLSPFTEFLYQYDLTAADIPGSAININENNVGEAALQLGIDGKIYATNFLRNTLSVIHDPNVLGLGCNYEFAAIDLGSGEAFWGLPPFIQSFFFISDIQADNLCLGDTTEFSINVSEPIVSISWDFGDGNTSTDENPTHTYTFPGNYTVSVTVTTASETQVETRDIVISEVPVANPVTDPVVCNATNTYNFDLSTLDTEVLGTQSATDFVVSYHTILADADTNSNPMSSISTFGLGATPVFVRISNRADRDCYDTTAFTINIYLQPSLHAVTDWTVCDDDTDGVYNFDLTSKDAEVLNGQDVSTFAVSYHSSQTDADNRANALGASYINTLPVETLFFRIENSGETDCYETGSFAIEVIEQVVANTPVNLEICDTDNNGNATFDLSLVETEIIGAQNPASLVISYHSTKADADANTNPLATNFDSTNYQETIYVRLANASNLDCYDTTSFQLLIFDTPVVSIVSDWYACDDDNDGVLSFDLTEKTSEILSSFPSGTVSFHETQNDADLDQNPIVGNYFNTANPQTIYFRIENSGNANCYNLGQFQIQVFDTPSATMPMDIVVCDVDETGRYTFDLGQKDLEILNGQAPNVFEVLYFSSEMDALNNTNALLATAYNSNSASDVIYARVHNPLFSDCFAITNFSVLINPLPQIGLQDTYVICPDSPDLTIQADIFESYEWTDSAGQVLGNAQEQFIAALGNYSLTVTETTNGVTCTNAFNFEVVSSGAPDSFTVSTDGVSDEITLTVDAVGIGTFEYSIDGINYQTDNQFMVFPGRYIVYVRDPFECRTLSQEIIALGYQKFFSPNGDNHHEYWNVIGAEQFPNSLLFIYDRLGKLLCQISPQGQGWDGTYLRRPMPASDYWFRFEYGEGEVLTGHFTLKR</sequence>
<dbReference type="SUPFAM" id="SSF50969">
    <property type="entry name" value="YVTN repeat-like/Quinoprotein amine dehydrogenase"/>
    <property type="match status" value="1"/>
</dbReference>
<evidence type="ECO:0000256" key="1">
    <source>
        <dbReference type="SAM" id="SignalP"/>
    </source>
</evidence>
<keyword evidence="1" id="KW-0732">Signal</keyword>
<reference evidence="3 4" key="1">
    <citation type="submission" date="2019-05" db="EMBL/GenBank/DDBJ databases">
        <title>Flagellimonas sp. AsT0115, sp. nov., isolated from a marine red algae, Asparagopsis taxiformis.</title>
        <authorList>
            <person name="Kim J."/>
            <person name="Jeong S.E."/>
            <person name="Jeon C.O."/>
        </authorList>
    </citation>
    <scope>NUCLEOTIDE SEQUENCE [LARGE SCALE GENOMIC DNA]</scope>
    <source>
        <strain evidence="3 4">AsT0115</strain>
    </source>
</reference>
<dbReference type="NCBIfam" id="TIGR04131">
    <property type="entry name" value="Bac_Flav_CTERM"/>
    <property type="match status" value="1"/>
</dbReference>
<dbReference type="Gene3D" id="2.60.40.10">
    <property type="entry name" value="Immunoglobulins"/>
    <property type="match status" value="1"/>
</dbReference>
<evidence type="ECO:0000313" key="4">
    <source>
        <dbReference type="Proteomes" id="UP000751614"/>
    </source>
</evidence>
<evidence type="ECO:0000259" key="2">
    <source>
        <dbReference type="PROSITE" id="PS50093"/>
    </source>
</evidence>
<feature type="chain" id="PRO_5045660561" evidence="1">
    <location>
        <begin position="21"/>
        <end position="1148"/>
    </location>
</feature>
<comment type="caution">
    <text evidence="3">The sequence shown here is derived from an EMBL/GenBank/DDBJ whole genome shotgun (WGS) entry which is preliminary data.</text>
</comment>
<dbReference type="RefSeq" id="WP_138838029.1">
    <property type="nucleotide sequence ID" value="NZ_VCNI01000002.1"/>
</dbReference>
<proteinExistence type="predicted"/>
<dbReference type="InterPro" id="IPR000601">
    <property type="entry name" value="PKD_dom"/>
</dbReference>
<dbReference type="EMBL" id="VCNI01000002">
    <property type="protein sequence ID" value="TMU55656.1"/>
    <property type="molecule type" value="Genomic_DNA"/>
</dbReference>